<name>A0ABP8MRG3_9BACT</name>
<dbReference type="Proteomes" id="UP001501410">
    <property type="component" value="Unassembled WGS sequence"/>
</dbReference>
<evidence type="ECO:0000313" key="2">
    <source>
        <dbReference type="EMBL" id="GAA4453625.1"/>
    </source>
</evidence>
<dbReference type="Pfam" id="PF18962">
    <property type="entry name" value="Por_Secre_tail"/>
    <property type="match status" value="1"/>
</dbReference>
<organism evidence="2 3">
    <name type="scientific">Rurimicrobium arvi</name>
    <dbReference type="NCBI Taxonomy" id="2049916"/>
    <lineage>
        <taxon>Bacteria</taxon>
        <taxon>Pseudomonadati</taxon>
        <taxon>Bacteroidota</taxon>
        <taxon>Chitinophagia</taxon>
        <taxon>Chitinophagales</taxon>
        <taxon>Chitinophagaceae</taxon>
        <taxon>Rurimicrobium</taxon>
    </lineage>
</organism>
<comment type="caution">
    <text evidence="2">The sequence shown here is derived from an EMBL/GenBank/DDBJ whole genome shotgun (WGS) entry which is preliminary data.</text>
</comment>
<evidence type="ECO:0000259" key="1">
    <source>
        <dbReference type="Pfam" id="PF18962"/>
    </source>
</evidence>
<dbReference type="EMBL" id="BAABEZ010000022">
    <property type="protein sequence ID" value="GAA4453625.1"/>
    <property type="molecule type" value="Genomic_DNA"/>
</dbReference>
<sequence length="289" mass="30604">MESWVSYTSSGTTLARPANWFSSDSLIKAYYLLTGAPSSFVARCSQSTTVYHGGSSSAVLITNATDTLPSVLANSNITFNLADIMAGKYQFKYPGGTPVTSRVLFGHAWVKLTSAGSSDVARMNLSAIKSGIGAGGADSTIGSGYVDIPSNTGFTKVDVAITYKDATTVPDRIVVSFVPTNKSKPVAGTTMWIDDVTLSDPAGIETPIFNNPAIKVFPNPVQDELRITADMSEELSVSVYSVNGQEVARVPFKETATLSVSRYAAGSYIYVVGSKDGQHQYASGSFVKH</sequence>
<accession>A0ABP8MRG3</accession>
<feature type="domain" description="Secretion system C-terminal sorting" evidence="1">
    <location>
        <begin position="216"/>
        <end position="278"/>
    </location>
</feature>
<dbReference type="InterPro" id="IPR026444">
    <property type="entry name" value="Secre_tail"/>
</dbReference>
<proteinExistence type="predicted"/>
<gene>
    <name evidence="2" type="ORF">GCM10023092_14260</name>
</gene>
<protein>
    <recommendedName>
        <fullName evidence="1">Secretion system C-terminal sorting domain-containing protein</fullName>
    </recommendedName>
</protein>
<reference evidence="3" key="1">
    <citation type="journal article" date="2019" name="Int. J. Syst. Evol. Microbiol.">
        <title>The Global Catalogue of Microorganisms (GCM) 10K type strain sequencing project: providing services to taxonomists for standard genome sequencing and annotation.</title>
        <authorList>
            <consortium name="The Broad Institute Genomics Platform"/>
            <consortium name="The Broad Institute Genome Sequencing Center for Infectious Disease"/>
            <person name="Wu L."/>
            <person name="Ma J."/>
        </authorList>
    </citation>
    <scope>NUCLEOTIDE SEQUENCE [LARGE SCALE GENOMIC DNA]</scope>
    <source>
        <strain evidence="3">JCM 31921</strain>
    </source>
</reference>
<evidence type="ECO:0000313" key="3">
    <source>
        <dbReference type="Proteomes" id="UP001501410"/>
    </source>
</evidence>
<dbReference type="NCBIfam" id="TIGR04183">
    <property type="entry name" value="Por_Secre_tail"/>
    <property type="match status" value="1"/>
</dbReference>
<keyword evidence="3" id="KW-1185">Reference proteome</keyword>
<dbReference type="Gene3D" id="2.60.120.260">
    <property type="entry name" value="Galactose-binding domain-like"/>
    <property type="match status" value="1"/>
</dbReference>